<dbReference type="AlphaFoldDB" id="A0A515ESG5"/>
<reference evidence="2" key="2">
    <citation type="journal article" date="2020" name="Int. J. Syst. Evol. Microbiol.">
        <title>Genomic insights into a novel species Rhodoferax aquaticus sp. nov., isolated from freshwater.</title>
        <authorList>
            <person name="Li T."/>
            <person name="Zhuo Y."/>
            <person name="Jin C.Z."/>
            <person name="Wu X."/>
            <person name="Ko S.R."/>
            <person name="Jin F.J."/>
            <person name="Ahn C.Y."/>
            <person name="Oh H.M."/>
            <person name="Lee H.G."/>
            <person name="Jin L."/>
        </authorList>
    </citation>
    <scope>NUCLEOTIDE SEQUENCE [LARGE SCALE GENOMIC DNA]</scope>
    <source>
        <strain evidence="2">Gr-4</strain>
    </source>
</reference>
<keyword evidence="2" id="KW-1185">Reference proteome</keyword>
<name>A0A515ESG5_9BURK</name>
<protein>
    <submittedName>
        <fullName evidence="1">Uncharacterized protein</fullName>
    </submittedName>
</protein>
<dbReference type="EMBL" id="CP036282">
    <property type="protein sequence ID" value="QDL55568.1"/>
    <property type="molecule type" value="Genomic_DNA"/>
</dbReference>
<dbReference type="KEGG" id="rhg:EXZ61_16060"/>
<gene>
    <name evidence="1" type="ORF">EXZ61_16060</name>
</gene>
<evidence type="ECO:0000313" key="1">
    <source>
        <dbReference type="EMBL" id="QDL55568.1"/>
    </source>
</evidence>
<proteinExistence type="predicted"/>
<accession>A0A515ESG5</accession>
<reference evidence="2" key="1">
    <citation type="submission" date="2019-02" db="EMBL/GenBank/DDBJ databases">
        <title>Complete genome sequence of Rhodoferax sp. Gr-4.</title>
        <authorList>
            <person name="Jin L."/>
        </authorList>
    </citation>
    <scope>NUCLEOTIDE SEQUENCE [LARGE SCALE GENOMIC DNA]</scope>
    <source>
        <strain evidence="2">Gr-4</strain>
    </source>
</reference>
<dbReference type="Proteomes" id="UP000317365">
    <property type="component" value="Chromosome"/>
</dbReference>
<organism evidence="1 2">
    <name type="scientific">Rhodoferax aquaticus</name>
    <dbReference type="NCBI Taxonomy" id="2527691"/>
    <lineage>
        <taxon>Bacteria</taxon>
        <taxon>Pseudomonadati</taxon>
        <taxon>Pseudomonadota</taxon>
        <taxon>Betaproteobacteria</taxon>
        <taxon>Burkholderiales</taxon>
        <taxon>Comamonadaceae</taxon>
        <taxon>Rhodoferax</taxon>
    </lineage>
</organism>
<dbReference type="RefSeq" id="WP_142812723.1">
    <property type="nucleotide sequence ID" value="NZ_CP036282.1"/>
</dbReference>
<evidence type="ECO:0000313" key="2">
    <source>
        <dbReference type="Proteomes" id="UP000317365"/>
    </source>
</evidence>
<sequence>MTHHFELEQQTHAALAQYYRWYQVYEVPFTPARIANQKDILSDDIEIISQMGTSKGKAGLEDRLKVFAGWKNAHHVQNTQVRRTAQGQLQLEADIVYQNIRPDDSKFSYTLHYSTLLSPRAQDLPVFERLELTPTGEVKEFKFEPAYAQNRARSLMHYWLYLVETSHQDSGKFLEILAPNFALQLSDQTRISTLAQLTQWLASIPSRIQSSTHAYKNLQVTALSDGTIRVSVDFDWRGINLVGQQMVGATHHEWLLINNMDERFARIQSMQVTMLTPFQLAP</sequence>